<keyword evidence="2" id="KW-1185">Reference proteome</keyword>
<dbReference type="Proteomes" id="UP000010729">
    <property type="component" value="Unassembled WGS sequence"/>
</dbReference>
<keyword evidence="1" id="KW-0540">Nuclease</keyword>
<organism evidence="1 2">
    <name type="scientific">Arthrobacter crystallopoietes BAB-32</name>
    <dbReference type="NCBI Taxonomy" id="1246476"/>
    <lineage>
        <taxon>Bacteria</taxon>
        <taxon>Bacillati</taxon>
        <taxon>Actinomycetota</taxon>
        <taxon>Actinomycetes</taxon>
        <taxon>Micrococcales</taxon>
        <taxon>Micrococcaceae</taxon>
        <taxon>Crystallibacter</taxon>
    </lineage>
</organism>
<keyword evidence="1" id="KW-0269">Exonuclease</keyword>
<evidence type="ECO:0000313" key="2">
    <source>
        <dbReference type="Proteomes" id="UP000010729"/>
    </source>
</evidence>
<comment type="caution">
    <text evidence="1">The sequence shown here is derived from an EMBL/GenBank/DDBJ whole genome shotgun (WGS) entry which is preliminary data.</text>
</comment>
<dbReference type="EMBL" id="ANPE02000074">
    <property type="protein sequence ID" value="EMY35412.1"/>
    <property type="molecule type" value="Genomic_DNA"/>
</dbReference>
<accession>N1V5P5</accession>
<name>N1V5P5_9MICC</name>
<sequence length="106" mass="11849">MYGLFARRLSEIPAVEVEAEYWFISLPFGETRRGYAVTNEVIETLRADATRVITAMRRGYFPPKPESGQFASFSTMMGRDGMQQAWHGVSGAEELRDIAALLGGEK</sequence>
<evidence type="ECO:0000313" key="1">
    <source>
        <dbReference type="EMBL" id="EMY35412.1"/>
    </source>
</evidence>
<dbReference type="AlphaFoldDB" id="N1V5P5"/>
<proteinExistence type="predicted"/>
<reference evidence="1 2" key="1">
    <citation type="journal article" date="2013" name="Genome Announc.">
        <title>Draft Genome Sequence of Arthrobacter crystallopoietes Strain BAB-32, Revealing Genes for Bioremediation.</title>
        <authorList>
            <person name="Joshi M.N."/>
            <person name="Pandit A.S."/>
            <person name="Sharma A."/>
            <person name="Pandya R.V."/>
            <person name="Desai S.M."/>
            <person name="Saxena A.K."/>
            <person name="Bagatharia S.B."/>
        </authorList>
    </citation>
    <scope>NUCLEOTIDE SEQUENCE [LARGE SCALE GENOMIC DNA]</scope>
    <source>
        <strain evidence="1 2">BAB-32</strain>
    </source>
</reference>
<dbReference type="GO" id="GO:0004527">
    <property type="term" value="F:exonuclease activity"/>
    <property type="evidence" value="ECO:0007669"/>
    <property type="project" value="UniProtKB-KW"/>
</dbReference>
<protein>
    <submittedName>
        <fullName evidence="1">RecB family exonuclease</fullName>
    </submittedName>
</protein>
<keyword evidence="1" id="KW-0378">Hydrolase</keyword>
<gene>
    <name evidence="1" type="ORF">D477_004526</name>
</gene>
<dbReference type="RefSeq" id="WP_005267645.1">
    <property type="nucleotide sequence ID" value="NZ_ANPE02000074.1"/>
</dbReference>